<reference evidence="2" key="1">
    <citation type="journal article" date="2020" name="G3 (Bethesda)">
        <title>High-Quality Assemblies for Three Invasive Social Wasps from the &lt;i&gt;Vespula&lt;/i&gt; Genus.</title>
        <authorList>
            <person name="Harrop T.W.R."/>
            <person name="Guhlin J."/>
            <person name="McLaughlin G.M."/>
            <person name="Permina E."/>
            <person name="Stockwell P."/>
            <person name="Gilligan J."/>
            <person name="Le Lec M.F."/>
            <person name="Gruber M.A.M."/>
            <person name="Quinn O."/>
            <person name="Lovegrove M."/>
            <person name="Duncan E.J."/>
            <person name="Remnant E.J."/>
            <person name="Van Eeckhoven J."/>
            <person name="Graham B."/>
            <person name="Knapp R.A."/>
            <person name="Langford K.W."/>
            <person name="Kronenberg Z."/>
            <person name="Press M.O."/>
            <person name="Eacker S.M."/>
            <person name="Wilson-Rankin E.E."/>
            <person name="Purcell J."/>
            <person name="Lester P.J."/>
            <person name="Dearden P.K."/>
        </authorList>
    </citation>
    <scope>NUCLEOTIDE SEQUENCE</scope>
    <source>
        <strain evidence="2">Volc-1</strain>
    </source>
</reference>
<keyword evidence="3" id="KW-1185">Reference proteome</keyword>
<protein>
    <submittedName>
        <fullName evidence="2">Uncharacterized protein</fullName>
    </submittedName>
</protein>
<feature type="region of interest" description="Disordered" evidence="1">
    <location>
        <begin position="25"/>
        <end position="47"/>
    </location>
</feature>
<gene>
    <name evidence="2" type="ORF">H0235_013007</name>
</gene>
<evidence type="ECO:0000313" key="2">
    <source>
        <dbReference type="EMBL" id="KAF7413156.1"/>
    </source>
</evidence>
<evidence type="ECO:0000313" key="3">
    <source>
        <dbReference type="Proteomes" id="UP000600918"/>
    </source>
</evidence>
<dbReference type="AlphaFoldDB" id="A0A834KWE1"/>
<dbReference type="Proteomes" id="UP000600918">
    <property type="component" value="Unassembled WGS sequence"/>
</dbReference>
<dbReference type="EMBL" id="JACSDY010000012">
    <property type="protein sequence ID" value="KAF7413156.1"/>
    <property type="molecule type" value="Genomic_DNA"/>
</dbReference>
<proteinExistence type="predicted"/>
<feature type="compositionally biased region" description="Polar residues" evidence="1">
    <location>
        <begin position="27"/>
        <end position="42"/>
    </location>
</feature>
<sequence length="76" mass="7725">MDLANGDSEGRLTLLAEGQASKLLLTNPLSGSDQGARNSTASPEMEQRAVELAASRFLDGVGSDKCPDTSGGSNAS</sequence>
<evidence type="ECO:0000256" key="1">
    <source>
        <dbReference type="SAM" id="MobiDB-lite"/>
    </source>
</evidence>
<accession>A0A834KWE1</accession>
<organism evidence="2 3">
    <name type="scientific">Vespula pensylvanica</name>
    <name type="common">Western yellow jacket</name>
    <name type="synonym">Wasp</name>
    <dbReference type="NCBI Taxonomy" id="30213"/>
    <lineage>
        <taxon>Eukaryota</taxon>
        <taxon>Metazoa</taxon>
        <taxon>Ecdysozoa</taxon>
        <taxon>Arthropoda</taxon>
        <taxon>Hexapoda</taxon>
        <taxon>Insecta</taxon>
        <taxon>Pterygota</taxon>
        <taxon>Neoptera</taxon>
        <taxon>Endopterygota</taxon>
        <taxon>Hymenoptera</taxon>
        <taxon>Apocrita</taxon>
        <taxon>Aculeata</taxon>
        <taxon>Vespoidea</taxon>
        <taxon>Vespidae</taxon>
        <taxon>Vespinae</taxon>
        <taxon>Vespula</taxon>
    </lineage>
</organism>
<comment type="caution">
    <text evidence="2">The sequence shown here is derived from an EMBL/GenBank/DDBJ whole genome shotgun (WGS) entry which is preliminary data.</text>
</comment>
<name>A0A834KWE1_VESPE</name>